<reference evidence="2" key="1">
    <citation type="submission" date="2020-03" db="EMBL/GenBank/DDBJ databases">
        <authorList>
            <person name="Weist P."/>
        </authorList>
    </citation>
    <scope>NUCLEOTIDE SEQUENCE</scope>
</reference>
<dbReference type="AlphaFoldDB" id="A0A9N7Z062"/>
<protein>
    <submittedName>
        <fullName evidence="2">Uncharacterized protein</fullName>
    </submittedName>
</protein>
<comment type="caution">
    <text evidence="2">The sequence shown here is derived from an EMBL/GenBank/DDBJ whole genome shotgun (WGS) entry which is preliminary data.</text>
</comment>
<accession>A0A9N7Z062</accession>
<evidence type="ECO:0000313" key="3">
    <source>
        <dbReference type="Proteomes" id="UP001153269"/>
    </source>
</evidence>
<feature type="region of interest" description="Disordered" evidence="1">
    <location>
        <begin position="23"/>
        <end position="42"/>
    </location>
</feature>
<gene>
    <name evidence="2" type="ORF">PLEPLA_LOCUS31833</name>
</gene>
<evidence type="ECO:0000256" key="1">
    <source>
        <dbReference type="SAM" id="MobiDB-lite"/>
    </source>
</evidence>
<dbReference type="Proteomes" id="UP001153269">
    <property type="component" value="Unassembled WGS sequence"/>
</dbReference>
<sequence length="138" mass="15789">MHPSFPVRRCERTASDPIAICRGRAGQSSTHTSPVERRHRDKREASWRLMQRACPADFHQLTDVLPTRTVLLRIYTSSLADMRQSLNFHQDHWVVTLLHPCTASTPGAWSSFIKPSDREPFMRPWASFLIGTSYGIKA</sequence>
<name>A0A9N7Z062_PLEPL</name>
<keyword evidence="3" id="KW-1185">Reference proteome</keyword>
<evidence type="ECO:0000313" key="2">
    <source>
        <dbReference type="EMBL" id="CAB1444117.1"/>
    </source>
</evidence>
<organism evidence="2 3">
    <name type="scientific">Pleuronectes platessa</name>
    <name type="common">European plaice</name>
    <dbReference type="NCBI Taxonomy" id="8262"/>
    <lineage>
        <taxon>Eukaryota</taxon>
        <taxon>Metazoa</taxon>
        <taxon>Chordata</taxon>
        <taxon>Craniata</taxon>
        <taxon>Vertebrata</taxon>
        <taxon>Euteleostomi</taxon>
        <taxon>Actinopterygii</taxon>
        <taxon>Neopterygii</taxon>
        <taxon>Teleostei</taxon>
        <taxon>Neoteleostei</taxon>
        <taxon>Acanthomorphata</taxon>
        <taxon>Carangaria</taxon>
        <taxon>Pleuronectiformes</taxon>
        <taxon>Pleuronectoidei</taxon>
        <taxon>Pleuronectidae</taxon>
        <taxon>Pleuronectes</taxon>
    </lineage>
</organism>
<proteinExistence type="predicted"/>
<dbReference type="EMBL" id="CADEAL010003290">
    <property type="protein sequence ID" value="CAB1444117.1"/>
    <property type="molecule type" value="Genomic_DNA"/>
</dbReference>